<keyword evidence="4" id="KW-1185">Reference proteome</keyword>
<name>A0A931CIL6_9ACTN</name>
<dbReference type="InterPro" id="IPR014729">
    <property type="entry name" value="Rossmann-like_a/b/a_fold"/>
</dbReference>
<accession>A0A931CIL6</accession>
<organism evidence="3 4">
    <name type="scientific">Actinoplanes aureus</name>
    <dbReference type="NCBI Taxonomy" id="2792083"/>
    <lineage>
        <taxon>Bacteria</taxon>
        <taxon>Bacillati</taxon>
        <taxon>Actinomycetota</taxon>
        <taxon>Actinomycetes</taxon>
        <taxon>Micromonosporales</taxon>
        <taxon>Micromonosporaceae</taxon>
        <taxon>Actinoplanes</taxon>
    </lineage>
</organism>
<gene>
    <name evidence="3" type="ORF">I4J89_45430</name>
</gene>
<dbReference type="Pfam" id="PF00582">
    <property type="entry name" value="Usp"/>
    <property type="match status" value="2"/>
</dbReference>
<dbReference type="SUPFAM" id="SSF52402">
    <property type="entry name" value="Adenine nucleotide alpha hydrolases-like"/>
    <property type="match status" value="2"/>
</dbReference>
<feature type="domain" description="UspA" evidence="2">
    <location>
        <begin position="225"/>
        <end position="280"/>
    </location>
</feature>
<dbReference type="Proteomes" id="UP000598146">
    <property type="component" value="Unassembled WGS sequence"/>
</dbReference>
<dbReference type="CDD" id="cd00293">
    <property type="entry name" value="USP-like"/>
    <property type="match status" value="1"/>
</dbReference>
<dbReference type="InterPro" id="IPR006016">
    <property type="entry name" value="UspA"/>
</dbReference>
<evidence type="ECO:0000259" key="2">
    <source>
        <dbReference type="Pfam" id="PF00582"/>
    </source>
</evidence>
<evidence type="ECO:0000313" key="4">
    <source>
        <dbReference type="Proteomes" id="UP000598146"/>
    </source>
</evidence>
<comment type="caution">
    <text evidence="3">The sequence shown here is derived from an EMBL/GenBank/DDBJ whole genome shotgun (WGS) entry which is preliminary data.</text>
</comment>
<dbReference type="RefSeq" id="WP_196420451.1">
    <property type="nucleotide sequence ID" value="NZ_JADQTO010000042.1"/>
</dbReference>
<dbReference type="PANTHER" id="PTHR46268">
    <property type="entry name" value="STRESS RESPONSE PROTEIN NHAX"/>
    <property type="match status" value="1"/>
</dbReference>
<protein>
    <submittedName>
        <fullName evidence="3">Universal stress protein</fullName>
    </submittedName>
</protein>
<dbReference type="InterPro" id="IPR006015">
    <property type="entry name" value="Universal_stress_UspA"/>
</dbReference>
<reference evidence="3" key="1">
    <citation type="submission" date="2020-11" db="EMBL/GenBank/DDBJ databases">
        <title>Isolation and identification of active actinomycetes.</title>
        <authorList>
            <person name="Sun X."/>
        </authorList>
    </citation>
    <scope>NUCLEOTIDE SEQUENCE</scope>
    <source>
        <strain evidence="3">NEAU-A11</strain>
    </source>
</reference>
<dbReference type="EMBL" id="JADQTO010000042">
    <property type="protein sequence ID" value="MBG0568682.1"/>
    <property type="molecule type" value="Genomic_DNA"/>
</dbReference>
<dbReference type="Gene3D" id="3.40.50.12370">
    <property type="match status" value="1"/>
</dbReference>
<dbReference type="AlphaFoldDB" id="A0A931CIL6"/>
<dbReference type="PANTHER" id="PTHR46268:SF6">
    <property type="entry name" value="UNIVERSAL STRESS PROTEIN UP12"/>
    <property type="match status" value="1"/>
</dbReference>
<comment type="similarity">
    <text evidence="1">Belongs to the universal stress protein A family.</text>
</comment>
<feature type="domain" description="UspA" evidence="2">
    <location>
        <begin position="7"/>
        <end position="153"/>
    </location>
</feature>
<evidence type="ECO:0000256" key="1">
    <source>
        <dbReference type="ARBA" id="ARBA00008791"/>
    </source>
</evidence>
<proteinExistence type="inferred from homology"/>
<evidence type="ECO:0000313" key="3">
    <source>
        <dbReference type="EMBL" id="MBG0568682.1"/>
    </source>
</evidence>
<sequence>MQVNDVKVLACYDGSVSAGVAIEVAARLLPRAHAQVAYVWAPPYGSEGLRRRLWHSIGGVNEFVDAIEREGEAEAHRLAAMGVVLAGAHGWDAAPLVQRTFGGEGVHLAQLAGETGVDLIVAGSRGLGGAKAVLGSVSDMIVHYAPCPVLIVPYPLLQAEHAALDSGPVVVGWDGSAGAEVTHRAVARLFPKRSVKPVFVPHGDVPAEHPAEGLTELPRLGVSVEHGRAVAAALAGAARDRHAALLAVGSLGHSTLREIVLGSVTLATLHHAFRPILVVPHRYTTDH</sequence>
<dbReference type="PRINTS" id="PR01438">
    <property type="entry name" value="UNVRSLSTRESS"/>
</dbReference>
<dbReference type="Gene3D" id="3.40.50.620">
    <property type="entry name" value="HUPs"/>
    <property type="match status" value="1"/>
</dbReference>